<dbReference type="RefSeq" id="WP_243376419.1">
    <property type="nucleotide sequence ID" value="NZ_JAKZJU020000001.1"/>
</dbReference>
<feature type="domain" description="Autotransporter" evidence="2">
    <location>
        <begin position="529"/>
        <end position="800"/>
    </location>
</feature>
<dbReference type="Proteomes" id="UP001165481">
    <property type="component" value="Unassembled WGS sequence"/>
</dbReference>
<dbReference type="InterPro" id="IPR005546">
    <property type="entry name" value="Autotransporte_beta"/>
</dbReference>
<dbReference type="InterPro" id="IPR036709">
    <property type="entry name" value="Autotransporte_beta_dom_sf"/>
</dbReference>
<comment type="caution">
    <text evidence="3">The sequence shown here is derived from an EMBL/GenBank/DDBJ whole genome shotgun (WGS) entry which is preliminary data.</text>
</comment>
<dbReference type="SMART" id="SM00869">
    <property type="entry name" value="Autotransporter"/>
    <property type="match status" value="1"/>
</dbReference>
<organism evidence="3 4">
    <name type="scientific">Mesosutterella faecium</name>
    <dbReference type="NCBI Taxonomy" id="2925194"/>
    <lineage>
        <taxon>Bacteria</taxon>
        <taxon>Pseudomonadati</taxon>
        <taxon>Pseudomonadota</taxon>
        <taxon>Betaproteobacteria</taxon>
        <taxon>Burkholderiales</taxon>
        <taxon>Sutterellaceae</taxon>
        <taxon>Mesosutterella</taxon>
    </lineage>
</organism>
<dbReference type="PRINTS" id="PR01484">
    <property type="entry name" value="PRTACTNFAMLY"/>
</dbReference>
<proteinExistence type="predicted"/>
<protein>
    <submittedName>
        <fullName evidence="3">Autotransporter outer membrane beta-barrel domain-containing protein</fullName>
    </submittedName>
</protein>
<reference evidence="3" key="1">
    <citation type="submission" date="2023-03" db="EMBL/GenBank/DDBJ databases">
        <title>Mesosutterella sp. nov. isolated from porcine feces.</title>
        <authorList>
            <person name="Yu S."/>
        </authorList>
    </citation>
    <scope>NUCLEOTIDE SEQUENCE</scope>
    <source>
        <strain evidence="3">AGMB02718</strain>
    </source>
</reference>
<dbReference type="EMBL" id="JAKZJU020000001">
    <property type="protein sequence ID" value="MDL2059967.1"/>
    <property type="molecule type" value="Genomic_DNA"/>
</dbReference>
<accession>A0ABT7INK9</accession>
<sequence length="800" mass="86140">MTGKRPGLQKHRTIRAHGAAFAGLAAAVAAALAAASCPALAAGDFSYAGTVAKGDDIYSPKIHGYKLGSENGSFSFKVDWDYRGTGLYGYVADFQKDQCEAVEGNTYSIKSLDVTSTGRIHVSKDSVYQIQEALFAKEGATYNVGSYTASIDITGVDDRASGGSPVQVNSTALNAMYKAVVNLGDVSITSRVSVQNPESLTVANNAIYATGDEVRVNLLGNVYVNTILSEGLSEAYESGYGPGMSKNDALSAKNGATINVNQAGGHTVQLLGNLDTKKGTMNVKLDNAESYWHGHGTNLSDKSNLTVSLSNGAQWVPDLPIEVMQNLEVKDGGIVNLHGFNRHTGKSGLTQQLSLSSLTGEGGIFMMDLTSANKSGPLKEPGYEVSDSDWEGKDSSHTAVEGRNDFLYVKSGSGSFKVLPVDRLKLDGVSRESPIWFANTPAGVAFSAYTEKTELSDGFVYDYTPVVDQNVNSTDENKYGTNWYIVGLQKDPTPAAEVVIADASLNYAAATSFLELDTLNKRMGEIRRYGADAAGVWVRAKAGRMTSNANGSFRDNYQFYQLGADYAFRPKNGRGTFILGGAVHTTDNDPKFTNGSGDLDSVGASLYLSWSNDAGCYADVIGKYTHLKDDYTITSGGQKAKASYSNDAWSFAIEGGRRFELPHSLMIEPQAQLVYTYLDSASYGLSNGIRVHQDSTDSVIGRLGVRFGRDFRFSESLAPSKVYLKFDLYHEFSGDRSVVLTGRDAVYRREADGGDTWVSYGIGADFTLRRNVFLYADLEKSSAGDIKTKWQANAGLRCAF</sequence>
<keyword evidence="4" id="KW-1185">Reference proteome</keyword>
<evidence type="ECO:0000259" key="2">
    <source>
        <dbReference type="PROSITE" id="PS51208"/>
    </source>
</evidence>
<evidence type="ECO:0000313" key="4">
    <source>
        <dbReference type="Proteomes" id="UP001165481"/>
    </source>
</evidence>
<feature type="chain" id="PRO_5045683510" evidence="1">
    <location>
        <begin position="42"/>
        <end position="800"/>
    </location>
</feature>
<dbReference type="PANTHER" id="PTHR35037:SF3">
    <property type="entry name" value="C-TERMINAL REGION OF AIDA-LIKE PROTEIN"/>
    <property type="match status" value="1"/>
</dbReference>
<keyword evidence="1" id="KW-0732">Signal</keyword>
<dbReference type="Gene3D" id="2.40.128.130">
    <property type="entry name" value="Autotransporter beta-domain"/>
    <property type="match status" value="1"/>
</dbReference>
<dbReference type="InterPro" id="IPR006315">
    <property type="entry name" value="OM_autotransptr_brl_dom"/>
</dbReference>
<evidence type="ECO:0000256" key="1">
    <source>
        <dbReference type="SAM" id="SignalP"/>
    </source>
</evidence>
<name>A0ABT7INK9_9BURK</name>
<dbReference type="SUPFAM" id="SSF103515">
    <property type="entry name" value="Autotransporter"/>
    <property type="match status" value="1"/>
</dbReference>
<dbReference type="Pfam" id="PF03797">
    <property type="entry name" value="Autotransporter"/>
    <property type="match status" value="1"/>
</dbReference>
<feature type="signal peptide" evidence="1">
    <location>
        <begin position="1"/>
        <end position="41"/>
    </location>
</feature>
<dbReference type="PANTHER" id="PTHR35037">
    <property type="entry name" value="C-TERMINAL REGION OF AIDA-LIKE PROTEIN"/>
    <property type="match status" value="1"/>
</dbReference>
<dbReference type="NCBIfam" id="TIGR01414">
    <property type="entry name" value="autotrans_barl"/>
    <property type="match status" value="1"/>
</dbReference>
<dbReference type="InterPro" id="IPR003991">
    <property type="entry name" value="Pertactin_virulence_factor"/>
</dbReference>
<evidence type="ECO:0000313" key="3">
    <source>
        <dbReference type="EMBL" id="MDL2059967.1"/>
    </source>
</evidence>
<dbReference type="InterPro" id="IPR051551">
    <property type="entry name" value="Autotransporter_adhesion"/>
</dbReference>
<dbReference type="PROSITE" id="PS51208">
    <property type="entry name" value="AUTOTRANSPORTER"/>
    <property type="match status" value="1"/>
</dbReference>
<gene>
    <name evidence="3" type="ORF">MUN46_008490</name>
</gene>